<reference evidence="2 3" key="1">
    <citation type="submission" date="2023-04" db="EMBL/GenBank/DDBJ databases">
        <title>Streptomyces chengmaiensis sp. nov. isolated from the stem of mangrove plant in Hainan.</title>
        <authorList>
            <person name="Huang X."/>
            <person name="Zhou S."/>
            <person name="Chu X."/>
            <person name="Xie Y."/>
            <person name="Lin Y."/>
        </authorList>
    </citation>
    <scope>NUCLEOTIDE SEQUENCE [LARGE SCALE GENOMIC DNA]</scope>
    <source>
        <strain evidence="2 3">HNM0663</strain>
    </source>
</reference>
<protein>
    <submittedName>
        <fullName evidence="2">Alpha/beta hydrolase</fullName>
    </submittedName>
</protein>
<dbReference type="GO" id="GO:0016787">
    <property type="term" value="F:hydrolase activity"/>
    <property type="evidence" value="ECO:0007669"/>
    <property type="project" value="UniProtKB-KW"/>
</dbReference>
<dbReference type="EMBL" id="JARWBG010000025">
    <property type="protein sequence ID" value="MDH2391295.1"/>
    <property type="molecule type" value="Genomic_DNA"/>
</dbReference>
<evidence type="ECO:0000259" key="1">
    <source>
        <dbReference type="Pfam" id="PF06259"/>
    </source>
</evidence>
<organism evidence="2 3">
    <name type="scientific">Streptomyces chengmaiensis</name>
    <dbReference type="NCBI Taxonomy" id="3040919"/>
    <lineage>
        <taxon>Bacteria</taxon>
        <taxon>Bacillati</taxon>
        <taxon>Actinomycetota</taxon>
        <taxon>Actinomycetes</taxon>
        <taxon>Kitasatosporales</taxon>
        <taxon>Streptomycetaceae</taxon>
        <taxon>Streptomyces</taxon>
    </lineage>
</organism>
<dbReference type="InterPro" id="IPR029058">
    <property type="entry name" value="AB_hydrolase_fold"/>
</dbReference>
<dbReference type="RefSeq" id="WP_279930103.1">
    <property type="nucleotide sequence ID" value="NZ_JARWBG010000025.1"/>
</dbReference>
<evidence type="ECO:0000313" key="3">
    <source>
        <dbReference type="Proteomes" id="UP001223144"/>
    </source>
</evidence>
<gene>
    <name evidence="2" type="ORF">QCN29_21420</name>
</gene>
<keyword evidence="3" id="KW-1185">Reference proteome</keyword>
<comment type="caution">
    <text evidence="2">The sequence shown here is derived from an EMBL/GenBank/DDBJ whole genome shotgun (WGS) entry which is preliminary data.</text>
</comment>
<dbReference type="Proteomes" id="UP001223144">
    <property type="component" value="Unassembled WGS sequence"/>
</dbReference>
<keyword evidence="2" id="KW-0378">Hydrolase</keyword>
<dbReference type="Pfam" id="PF06259">
    <property type="entry name" value="Abhydrolase_8"/>
    <property type="match status" value="1"/>
</dbReference>
<proteinExistence type="predicted"/>
<sequence length="559" mass="59143">MADAGDAWDKLAEAFGKHIEACGKHLHRRLGQETWGGLAAETAADKLGRMQRYLNVAKQELDSVGTVLRAAGVEFATHQNTLKDALADAEAAGYKVSEDGSVAAPDISTEDMQPGDIAMMRRDQATRAQGYADRIGRALSEAASADREYAKSVKLFTDAANRCAKGDWSVRAAELFTASSLHGDLLTELGMPDKNASPEAVRAWWDDLSPSLQAEIIQDYAQEIGNRDGIPAADRDKANRAYLPMLLAGLESEYAGASGDRAESLKAKVEGVKGIQDQLAKGGEPRPYLLGLGAEGNGRAIVSFGNPDTSKNVSAYVPGLNTRLEGHFASADVQRARDVAVTAGRLDRDNPTASIVWLGYDTPQLREASPSALDVMSDDHAEAGAPAYNQFLRGIRATHDGGDPHITALGHSYGSLTVGEASQAKGGLPADDVILIGSPGVGVDKAEDFGVGANHVYVGAADNDQVTKLPAKNPLEYLAPGSEFGTHRIWFGTDPADRDFGGNHFAVEPGQDTGLPGLVSGNLPAHSHYFDPEDGPTSLKNIALVVTGNGDSIKRVEPR</sequence>
<dbReference type="SUPFAM" id="SSF53474">
    <property type="entry name" value="alpha/beta-Hydrolases"/>
    <property type="match status" value="1"/>
</dbReference>
<dbReference type="InterPro" id="IPR010427">
    <property type="entry name" value="DUF1023"/>
</dbReference>
<name>A0ABT6HRR3_9ACTN</name>
<evidence type="ECO:0000313" key="2">
    <source>
        <dbReference type="EMBL" id="MDH2391295.1"/>
    </source>
</evidence>
<accession>A0ABT6HRR3</accession>
<feature type="domain" description="DUF1023" evidence="1">
    <location>
        <begin position="296"/>
        <end position="471"/>
    </location>
</feature>